<proteinExistence type="predicted"/>
<evidence type="ECO:0008006" key="3">
    <source>
        <dbReference type="Google" id="ProtNLM"/>
    </source>
</evidence>
<protein>
    <recommendedName>
        <fullName evidence="3">CobQ/CobB/MinD/ParA nucleotide binding domain-containing protein</fullName>
    </recommendedName>
</protein>
<keyword evidence="1" id="KW-0614">Plasmid</keyword>
<reference evidence="2" key="1">
    <citation type="submission" date="2017-10" db="EMBL/GenBank/DDBJ databases">
        <title>Completed PacBio SMRT sequence of Methylosinus trichosporium OB3b reveals presence of a third large plasmid.</title>
        <authorList>
            <person name="Charles T.C."/>
            <person name="Lynch M.D.J."/>
            <person name="Heil J.R."/>
            <person name="Cheng J."/>
        </authorList>
    </citation>
    <scope>NUCLEOTIDE SEQUENCE [LARGE SCALE GENOMIC DNA]</scope>
    <source>
        <strain evidence="2">OB3b</strain>
        <plasmid evidence="2">pob3b2</plasmid>
    </source>
</reference>
<gene>
    <name evidence="1" type="ORF">CQW49_22450</name>
</gene>
<name>A0A2D2D7C7_METT3</name>
<evidence type="ECO:0000313" key="1">
    <source>
        <dbReference type="EMBL" id="ATQ70749.1"/>
    </source>
</evidence>
<sequence>MTMAKVENQIEDTGTAVTGAPKAGEGAALPVLIMMLGRGRVGKTATATTLIQYYRSAGGQLQVWNADQQNETHSLSRFHMDALEPRPGSTFEDRKRWLEERIQDQSRARFHALIDFPGGDSTVLKLAQETRLIRLLKRMGIRPVAVHVVGPEKADLDYLRHMAAADVFMPEATLIVLNGGLVQSGQSVDQAFAEIMTDGVILDAVSRGAVVITMPALPCMSDIMDLGISFRDAADGNFETGEELLSLFNRARTEIFLEEELPEALSGIPLAWTPATKEA</sequence>
<geneLocation type="plasmid" evidence="2">
    <name>pob3b2</name>
</geneLocation>
<dbReference type="KEGG" id="mtw:CQW49_22450"/>
<dbReference type="EMBL" id="CP023739">
    <property type="protein sequence ID" value="ATQ70749.1"/>
    <property type="molecule type" value="Genomic_DNA"/>
</dbReference>
<keyword evidence="2" id="KW-1185">Reference proteome</keyword>
<dbReference type="SUPFAM" id="SSF52540">
    <property type="entry name" value="P-loop containing nucleoside triphosphate hydrolases"/>
    <property type="match status" value="1"/>
</dbReference>
<evidence type="ECO:0000313" key="2">
    <source>
        <dbReference type="Proteomes" id="UP000230709"/>
    </source>
</evidence>
<dbReference type="AlphaFoldDB" id="A0A2D2D7C7"/>
<accession>A0A2D2D7C7</accession>
<organism evidence="1 2">
    <name type="scientific">Methylosinus trichosporium (strain ATCC 35070 / NCIMB 11131 / UNIQEM 75 / OB3b)</name>
    <dbReference type="NCBI Taxonomy" id="595536"/>
    <lineage>
        <taxon>Bacteria</taxon>
        <taxon>Pseudomonadati</taxon>
        <taxon>Pseudomonadota</taxon>
        <taxon>Alphaproteobacteria</taxon>
        <taxon>Hyphomicrobiales</taxon>
        <taxon>Methylocystaceae</taxon>
        <taxon>Methylosinus</taxon>
    </lineage>
</organism>
<dbReference type="Proteomes" id="UP000230709">
    <property type="component" value="Plasmid pOB3b2"/>
</dbReference>
<dbReference type="InterPro" id="IPR027417">
    <property type="entry name" value="P-loop_NTPase"/>
</dbReference>